<protein>
    <recommendedName>
        <fullName evidence="3">4-vinyl reductase 4VR domain-containing protein</fullName>
    </recommendedName>
</protein>
<reference evidence="1 2" key="1">
    <citation type="submission" date="2015-08" db="EMBL/GenBank/DDBJ databases">
        <authorList>
            <person name="Babu N.S."/>
            <person name="Beckwith C.J."/>
            <person name="Beseler K.G."/>
            <person name="Brison A."/>
            <person name="Carone J.V."/>
            <person name="Caskin T.P."/>
            <person name="Diamond M."/>
            <person name="Durham M.E."/>
            <person name="Foxe J.M."/>
            <person name="Go M."/>
            <person name="Henderson B.A."/>
            <person name="Jones I.B."/>
            <person name="McGettigan J.A."/>
            <person name="Micheletti S.J."/>
            <person name="Nasrallah M.E."/>
            <person name="Ortiz D."/>
            <person name="Piller C.R."/>
            <person name="Privatt S.R."/>
            <person name="Schneider S.L."/>
            <person name="Sharp S."/>
            <person name="Smith T.C."/>
            <person name="Stanton J.D."/>
            <person name="Ullery H.E."/>
            <person name="Wilson R.J."/>
            <person name="Serrano M.G."/>
            <person name="Buck G."/>
            <person name="Lee V."/>
            <person name="Wang Y."/>
            <person name="Carvalho R."/>
            <person name="Voegtly L."/>
            <person name="Shi R."/>
            <person name="Duckworth R."/>
            <person name="Johnson A."/>
            <person name="Loviza R."/>
            <person name="Walstead R."/>
            <person name="Shah Z."/>
            <person name="Kiflezghi M."/>
            <person name="Wade K."/>
            <person name="Ball S.L."/>
            <person name="Bradley K.W."/>
            <person name="Asai D.J."/>
            <person name="Bowman C.A."/>
            <person name="Russell D.A."/>
            <person name="Pope W.H."/>
            <person name="Jacobs-Sera D."/>
            <person name="Hendrix R.W."/>
            <person name="Hatfull G.F."/>
        </authorList>
    </citation>
    <scope>NUCLEOTIDE SEQUENCE [LARGE SCALE GENOMIC DNA]</scope>
    <source>
        <strain evidence="1 2">DSM 27648</strain>
    </source>
</reference>
<proteinExistence type="predicted"/>
<dbReference type="KEGG" id="llu:AKJ09_03547"/>
<dbReference type="Proteomes" id="UP000064967">
    <property type="component" value="Chromosome"/>
</dbReference>
<evidence type="ECO:0000313" key="2">
    <source>
        <dbReference type="Proteomes" id="UP000064967"/>
    </source>
</evidence>
<dbReference type="EMBL" id="CP012333">
    <property type="protein sequence ID" value="AKU96883.1"/>
    <property type="molecule type" value="Genomic_DNA"/>
</dbReference>
<dbReference type="RefSeq" id="WP_146648106.1">
    <property type="nucleotide sequence ID" value="NZ_CP012333.1"/>
</dbReference>
<dbReference type="OrthoDB" id="152736at2"/>
<dbReference type="STRING" id="1391654.AKJ09_03547"/>
<evidence type="ECO:0000313" key="1">
    <source>
        <dbReference type="EMBL" id="AKU96883.1"/>
    </source>
</evidence>
<organism evidence="1 2">
    <name type="scientific">Labilithrix luteola</name>
    <dbReference type="NCBI Taxonomy" id="1391654"/>
    <lineage>
        <taxon>Bacteria</taxon>
        <taxon>Pseudomonadati</taxon>
        <taxon>Myxococcota</taxon>
        <taxon>Polyangia</taxon>
        <taxon>Polyangiales</taxon>
        <taxon>Labilitrichaceae</taxon>
        <taxon>Labilithrix</taxon>
    </lineage>
</organism>
<sequence length="179" mass="20157">MDNSSDGVTLMTGFVFDVLQEYQHMKRVCGPAFEMARGLDPARIDDWCEMKLYNDVCTWIEENVGASSIRQAGIGIGSRIYDNIIKSGKIENPNPLAIMEALKWAASVMIRDPKGRGWEIASHDDGDILMRRTQTFNCKMQEGLLLSLVERTGVEGADVDHAKCTSRGDEFCEYRLTWL</sequence>
<keyword evidence="2" id="KW-1185">Reference proteome</keyword>
<gene>
    <name evidence="1" type="ORF">AKJ09_03547</name>
</gene>
<dbReference type="AlphaFoldDB" id="A0A0K1PTL5"/>
<accession>A0A0K1PTL5</accession>
<evidence type="ECO:0008006" key="3">
    <source>
        <dbReference type="Google" id="ProtNLM"/>
    </source>
</evidence>
<name>A0A0K1PTL5_9BACT</name>